<name>A0A0C3BMH0_PILCF</name>
<reference evidence="2 3" key="1">
    <citation type="submission" date="2014-04" db="EMBL/GenBank/DDBJ databases">
        <authorList>
            <consortium name="DOE Joint Genome Institute"/>
            <person name="Kuo A."/>
            <person name="Tarkka M."/>
            <person name="Buscot F."/>
            <person name="Kohler A."/>
            <person name="Nagy L.G."/>
            <person name="Floudas D."/>
            <person name="Copeland A."/>
            <person name="Barry K.W."/>
            <person name="Cichocki N."/>
            <person name="Veneault-Fourrey C."/>
            <person name="LaButti K."/>
            <person name="Lindquist E.A."/>
            <person name="Lipzen A."/>
            <person name="Lundell T."/>
            <person name="Morin E."/>
            <person name="Murat C."/>
            <person name="Sun H."/>
            <person name="Tunlid A."/>
            <person name="Henrissat B."/>
            <person name="Grigoriev I.V."/>
            <person name="Hibbett D.S."/>
            <person name="Martin F."/>
            <person name="Nordberg H.P."/>
            <person name="Cantor M.N."/>
            <person name="Hua S.X."/>
        </authorList>
    </citation>
    <scope>NUCLEOTIDE SEQUENCE [LARGE SCALE GENOMIC DNA]</scope>
    <source>
        <strain evidence="2 3">F 1598</strain>
    </source>
</reference>
<reference evidence="3" key="2">
    <citation type="submission" date="2015-01" db="EMBL/GenBank/DDBJ databases">
        <title>Evolutionary Origins and Diversification of the Mycorrhizal Mutualists.</title>
        <authorList>
            <consortium name="DOE Joint Genome Institute"/>
            <consortium name="Mycorrhizal Genomics Consortium"/>
            <person name="Kohler A."/>
            <person name="Kuo A."/>
            <person name="Nagy L.G."/>
            <person name="Floudas D."/>
            <person name="Copeland A."/>
            <person name="Barry K.W."/>
            <person name="Cichocki N."/>
            <person name="Veneault-Fourrey C."/>
            <person name="LaButti K."/>
            <person name="Lindquist E.A."/>
            <person name="Lipzen A."/>
            <person name="Lundell T."/>
            <person name="Morin E."/>
            <person name="Murat C."/>
            <person name="Riley R."/>
            <person name="Ohm R."/>
            <person name="Sun H."/>
            <person name="Tunlid A."/>
            <person name="Henrissat B."/>
            <person name="Grigoriev I.V."/>
            <person name="Hibbett D.S."/>
            <person name="Martin F."/>
        </authorList>
    </citation>
    <scope>NUCLEOTIDE SEQUENCE [LARGE SCALE GENOMIC DNA]</scope>
    <source>
        <strain evidence="3">F 1598</strain>
    </source>
</reference>
<dbReference type="GO" id="GO:0016747">
    <property type="term" value="F:acyltransferase activity, transferring groups other than amino-acyl groups"/>
    <property type="evidence" value="ECO:0007669"/>
    <property type="project" value="TreeGrafter"/>
</dbReference>
<dbReference type="EMBL" id="KN832979">
    <property type="protein sequence ID" value="KIM87658.1"/>
    <property type="molecule type" value="Genomic_DNA"/>
</dbReference>
<keyword evidence="1" id="KW-0808">Transferase</keyword>
<evidence type="ECO:0000313" key="2">
    <source>
        <dbReference type="EMBL" id="KIM87658.1"/>
    </source>
</evidence>
<dbReference type="InterPro" id="IPR023213">
    <property type="entry name" value="CAT-like_dom_sf"/>
</dbReference>
<protein>
    <recommendedName>
        <fullName evidence="4">Condensation domain-containing protein</fullName>
    </recommendedName>
</protein>
<evidence type="ECO:0000313" key="3">
    <source>
        <dbReference type="Proteomes" id="UP000054166"/>
    </source>
</evidence>
<sequence length="340" mass="38492">MIDLTNSGVPLDIEHREISQFEFNHWVVQDPDKLGSYLSAQPKDSNLVNADLALLRFKFTFSQTETAVGVSWNHTLGDAMVLQRFMNLVSQSYQGLAPSYPPPTFQKHWFPVPSAQSCQETLPLMPHFRETYHFSELGSMYAKVNNSIVRVNKRIERDQIEALRGRLRQNFSKLSTQDCITAYIVTVFNRSVDSPIVNVTNVASYREVSASLADPHVAGNAIYMIPSGPINPSECRNIEKIAKTLRNSIVSCRTTVFIENWMAVASDLMLAAANANKSHFFSYPPDNMSVNSNLSRVQAVDLEQWRRANQQYHLDWTGVLSTLDFPPPYYFSHLAHQTAI</sequence>
<dbReference type="InterPro" id="IPR050317">
    <property type="entry name" value="Plant_Fungal_Acyltransferase"/>
</dbReference>
<evidence type="ECO:0000256" key="1">
    <source>
        <dbReference type="ARBA" id="ARBA00022679"/>
    </source>
</evidence>
<accession>A0A0C3BMH0</accession>
<dbReference type="PANTHER" id="PTHR31642:SF310">
    <property type="entry name" value="FATTY ALCOHOL:CAFFEOYL-COA ACYLTRANSFERASE"/>
    <property type="match status" value="1"/>
</dbReference>
<evidence type="ECO:0008006" key="4">
    <source>
        <dbReference type="Google" id="ProtNLM"/>
    </source>
</evidence>
<dbReference type="OrthoDB" id="1862401at2759"/>
<dbReference type="Gene3D" id="3.30.559.10">
    <property type="entry name" value="Chloramphenicol acetyltransferase-like domain"/>
    <property type="match status" value="1"/>
</dbReference>
<proteinExistence type="predicted"/>
<dbReference type="PANTHER" id="PTHR31642">
    <property type="entry name" value="TRICHOTHECENE 3-O-ACETYLTRANSFERASE"/>
    <property type="match status" value="1"/>
</dbReference>
<gene>
    <name evidence="2" type="ORF">PILCRDRAFT_815235</name>
</gene>
<keyword evidence="3" id="KW-1185">Reference proteome</keyword>
<dbReference type="InParanoid" id="A0A0C3BMH0"/>
<organism evidence="2 3">
    <name type="scientific">Piloderma croceum (strain F 1598)</name>
    <dbReference type="NCBI Taxonomy" id="765440"/>
    <lineage>
        <taxon>Eukaryota</taxon>
        <taxon>Fungi</taxon>
        <taxon>Dikarya</taxon>
        <taxon>Basidiomycota</taxon>
        <taxon>Agaricomycotina</taxon>
        <taxon>Agaricomycetes</taxon>
        <taxon>Agaricomycetidae</taxon>
        <taxon>Atheliales</taxon>
        <taxon>Atheliaceae</taxon>
        <taxon>Piloderma</taxon>
    </lineage>
</organism>
<dbReference type="AlphaFoldDB" id="A0A0C3BMH0"/>
<dbReference type="Proteomes" id="UP000054166">
    <property type="component" value="Unassembled WGS sequence"/>
</dbReference>
<dbReference type="HOGENOM" id="CLU_048752_0_0_1"/>